<dbReference type="Pfam" id="PF15831">
    <property type="entry name" value="SMIM5_18_22"/>
    <property type="match status" value="1"/>
</dbReference>
<reference evidence="8" key="1">
    <citation type="submission" date="2024-04" db="EMBL/GenBank/DDBJ databases">
        <title>Salinicola lusitanus LLJ914,a marine bacterium isolated from the Okinawa Trough.</title>
        <authorList>
            <person name="Li J."/>
        </authorList>
    </citation>
    <scope>NUCLEOTIDE SEQUENCE [LARGE SCALE GENOMIC DNA]</scope>
</reference>
<dbReference type="AlphaFoldDB" id="A0AAW0PTL0"/>
<evidence type="ECO:0000256" key="3">
    <source>
        <dbReference type="ARBA" id="ARBA00022989"/>
    </source>
</evidence>
<feature type="region of interest" description="Disordered" evidence="5">
    <location>
        <begin position="1"/>
        <end position="46"/>
    </location>
</feature>
<dbReference type="GO" id="GO:0042127">
    <property type="term" value="P:regulation of cell population proliferation"/>
    <property type="evidence" value="ECO:0007669"/>
    <property type="project" value="TreeGrafter"/>
</dbReference>
<dbReference type="PANTHER" id="PTHR36982:SF3">
    <property type="entry name" value="SMALL INTEGRAL MEMBRANE PROTEIN 22"/>
    <property type="match status" value="1"/>
</dbReference>
<proteinExistence type="predicted"/>
<keyword evidence="2 6" id="KW-0812">Transmembrane</keyword>
<keyword evidence="3 6" id="KW-1133">Transmembrane helix</keyword>
<dbReference type="CDD" id="cd20255">
    <property type="entry name" value="CASIMO1_SMIM22"/>
    <property type="match status" value="1"/>
</dbReference>
<dbReference type="InterPro" id="IPR031671">
    <property type="entry name" value="SMIM5/18/22"/>
</dbReference>
<feature type="region of interest" description="Disordered" evidence="5">
    <location>
        <begin position="195"/>
        <end position="224"/>
    </location>
</feature>
<evidence type="ECO:0000256" key="4">
    <source>
        <dbReference type="ARBA" id="ARBA00023136"/>
    </source>
</evidence>
<organism evidence="7 8">
    <name type="scientific">Mugilogobius chulae</name>
    <name type="common">yellowstripe goby</name>
    <dbReference type="NCBI Taxonomy" id="88201"/>
    <lineage>
        <taxon>Eukaryota</taxon>
        <taxon>Metazoa</taxon>
        <taxon>Chordata</taxon>
        <taxon>Craniata</taxon>
        <taxon>Vertebrata</taxon>
        <taxon>Euteleostomi</taxon>
        <taxon>Actinopterygii</taxon>
        <taxon>Neopterygii</taxon>
        <taxon>Teleostei</taxon>
        <taxon>Neoteleostei</taxon>
        <taxon>Acanthomorphata</taxon>
        <taxon>Gobiaria</taxon>
        <taxon>Gobiiformes</taxon>
        <taxon>Gobioidei</taxon>
        <taxon>Gobiidae</taxon>
        <taxon>Gobionellinae</taxon>
        <taxon>Mugilogobius</taxon>
    </lineage>
</organism>
<dbReference type="PANTHER" id="PTHR36982">
    <property type="entry name" value="CLCA DOMAIN-CONTAINING PROTEIN"/>
    <property type="match status" value="1"/>
</dbReference>
<evidence type="ECO:0000313" key="8">
    <source>
        <dbReference type="Proteomes" id="UP001460270"/>
    </source>
</evidence>
<feature type="compositionally biased region" description="Basic and acidic residues" evidence="5">
    <location>
        <begin position="152"/>
        <end position="164"/>
    </location>
</feature>
<dbReference type="EMBL" id="JBBPFD010000002">
    <property type="protein sequence ID" value="KAK7938830.1"/>
    <property type="molecule type" value="Genomic_DNA"/>
</dbReference>
<evidence type="ECO:0000256" key="5">
    <source>
        <dbReference type="SAM" id="MobiDB-lite"/>
    </source>
</evidence>
<feature type="transmembrane region" description="Helical" evidence="6">
    <location>
        <begin position="256"/>
        <end position="277"/>
    </location>
</feature>
<gene>
    <name evidence="7" type="ORF">WMY93_002156</name>
</gene>
<accession>A0AAW0PTL0</accession>
<protein>
    <submittedName>
        <fullName evidence="7">Uncharacterized protein</fullName>
    </submittedName>
</protein>
<keyword evidence="8" id="KW-1185">Reference proteome</keyword>
<sequence length="304" mass="34397">MEQSAGDLRTSMEQSAGGPQDVYGNSLQEDLRTSMEQSEPQDVYGTVCRRTSGRLRNSLQEDLGRLRNSLQEDLRTSMEQSAGGPQDVYGTVCRRPQDVYGTDPVIKELWVIHFSQVRFHAGLAEVQIKSVKKAGLKAVCDNWDALRTPTPQRERASEGHKGGRVDIGTGPKSYYGPFPNGSLLTSLHPKHSDLRAPLESARRKTPLNPEETQRRKRRTDADMEQRNLGDDLKEQFNDVLSRFQTKEFFQSDWDKASFAVFFIFIGMVLLLFILVLIRCCCCCCCDENKYRGHKVGLENMALEP</sequence>
<name>A0AAW0PTL0_9GOBI</name>
<feature type="compositionally biased region" description="Polar residues" evidence="5">
    <location>
        <begin position="23"/>
        <end position="40"/>
    </location>
</feature>
<evidence type="ECO:0000256" key="2">
    <source>
        <dbReference type="ARBA" id="ARBA00022692"/>
    </source>
</evidence>
<keyword evidence="4 6" id="KW-0472">Membrane</keyword>
<dbReference type="InterPro" id="IPR053081">
    <property type="entry name" value="SIM_Modulators"/>
</dbReference>
<comment type="caution">
    <text evidence="7">The sequence shown here is derived from an EMBL/GenBank/DDBJ whole genome shotgun (WGS) entry which is preliminary data.</text>
</comment>
<dbReference type="GO" id="GO:0016020">
    <property type="term" value="C:membrane"/>
    <property type="evidence" value="ECO:0007669"/>
    <property type="project" value="UniProtKB-SubCell"/>
</dbReference>
<comment type="subcellular location">
    <subcellularLocation>
        <location evidence="1">Membrane</location>
        <topology evidence="1">Single-pass membrane protein</topology>
    </subcellularLocation>
</comment>
<evidence type="ECO:0000256" key="6">
    <source>
        <dbReference type="SAM" id="Phobius"/>
    </source>
</evidence>
<feature type="region of interest" description="Disordered" evidence="5">
    <location>
        <begin position="149"/>
        <end position="171"/>
    </location>
</feature>
<evidence type="ECO:0000256" key="1">
    <source>
        <dbReference type="ARBA" id="ARBA00004167"/>
    </source>
</evidence>
<evidence type="ECO:0000313" key="7">
    <source>
        <dbReference type="EMBL" id="KAK7938830.1"/>
    </source>
</evidence>
<dbReference type="Proteomes" id="UP001460270">
    <property type="component" value="Unassembled WGS sequence"/>
</dbReference>